<evidence type="ECO:0000313" key="1">
    <source>
        <dbReference type="EMBL" id="MEM5405071.1"/>
    </source>
</evidence>
<accession>A0ACC6RTL2</accession>
<gene>
    <name evidence="1" type="primary">aroE</name>
    <name evidence="1" type="ORF">VSR83_34530</name>
</gene>
<keyword evidence="2" id="KW-1185">Reference proteome</keyword>
<sequence length="278" mass="28967">MTDLYAVIGHPIGHTKSPLIHGLFAEATHQAMSYVAIEGPLDSDDGFAKVVRQFAADGGKGMNVTAPFKLKAFALADERSERATLAGAANALKFENGRIIAENFDGIGLLRDIEVNLGVPLAGKRVLTLGAGGAARGALLPLLAAGPTELVVANRDVTKGEALVAQVGSRGTRLGACGYGDLATRGRFDLVVNATSASLTGDLPPVPPGVFSPEGTAYELAYGKRLTPFLRLARNAGVRGVADGVGMLVEQAAEAFAWWRGVRPLTAEVIDRLTVPLD</sequence>
<comment type="caution">
    <text evidence="1">The sequence shown here is derived from an EMBL/GenBank/DDBJ whole genome shotgun (WGS) entry which is preliminary data.</text>
</comment>
<protein>
    <submittedName>
        <fullName evidence="1">Shikimate dehydrogenase</fullName>
        <ecNumber evidence="1">1.1.1.25</ecNumber>
    </submittedName>
</protein>
<keyword evidence="1" id="KW-0560">Oxidoreductase</keyword>
<dbReference type="EC" id="1.1.1.25" evidence="1"/>
<organism evidence="1 2">
    <name type="scientific">Paraburkholderia unamae</name>
    <dbReference type="NCBI Taxonomy" id="219649"/>
    <lineage>
        <taxon>Bacteria</taxon>
        <taxon>Pseudomonadati</taxon>
        <taxon>Pseudomonadota</taxon>
        <taxon>Betaproteobacteria</taxon>
        <taxon>Burkholderiales</taxon>
        <taxon>Burkholderiaceae</taxon>
        <taxon>Paraburkholderia</taxon>
    </lineage>
</organism>
<dbReference type="EMBL" id="JAYMRU010000036">
    <property type="protein sequence ID" value="MEM5405071.1"/>
    <property type="molecule type" value="Genomic_DNA"/>
</dbReference>
<evidence type="ECO:0000313" key="2">
    <source>
        <dbReference type="Proteomes" id="UP001392318"/>
    </source>
</evidence>
<name>A0ACC6RTL2_9BURK</name>
<dbReference type="Proteomes" id="UP001392318">
    <property type="component" value="Unassembled WGS sequence"/>
</dbReference>
<reference evidence="1" key="1">
    <citation type="submission" date="2024-01" db="EMBL/GenBank/DDBJ databases">
        <title>The diversity of rhizobia nodulating Mimosa spp. in eleven states of Brazil covering several biomes is determined by host plant, location, and edaphic factors.</title>
        <authorList>
            <person name="Rouws L."/>
            <person name="Barauna A."/>
            <person name="Beukes C."/>
            <person name="De Faria S.M."/>
            <person name="Gross E."/>
            <person name="Dos Reis Junior F.B."/>
            <person name="Simon M."/>
            <person name="Maluk M."/>
            <person name="Odee D.W."/>
            <person name="Kenicer G."/>
            <person name="Young J.P.W."/>
            <person name="Reis V.M."/>
            <person name="Zilli J."/>
            <person name="James E.K."/>
        </authorList>
    </citation>
    <scope>NUCLEOTIDE SEQUENCE</scope>
    <source>
        <strain evidence="1">JPY452</strain>
    </source>
</reference>
<proteinExistence type="predicted"/>